<evidence type="ECO:0000256" key="1">
    <source>
        <dbReference type="ARBA" id="ARBA00022649"/>
    </source>
</evidence>
<dbReference type="AlphaFoldDB" id="A0A645BHY4"/>
<accession>A0A645BHY4</accession>
<dbReference type="InterPro" id="IPR035093">
    <property type="entry name" value="RelE/ParE_toxin_dom_sf"/>
</dbReference>
<evidence type="ECO:0008006" key="3">
    <source>
        <dbReference type="Google" id="ProtNLM"/>
    </source>
</evidence>
<dbReference type="InterPro" id="IPR007712">
    <property type="entry name" value="RelE/ParE_toxin"/>
</dbReference>
<dbReference type="Gene3D" id="3.30.2310.20">
    <property type="entry name" value="RelE-like"/>
    <property type="match status" value="1"/>
</dbReference>
<name>A0A645BHY4_9ZZZZ</name>
<sequence>MKIIWSLEAVSDLNLIYEFYFKKSPLAALNIYNAIVDETEVLALFPQIAAVEELLIDLPYAFRSLIVLKRYKVIYRIEKDRIIIDKVWDCRQNPDNLKIE</sequence>
<gene>
    <name evidence="2" type="ORF">SDC9_111675</name>
</gene>
<protein>
    <recommendedName>
        <fullName evidence="3">Plasmid stabilization system protein</fullName>
    </recommendedName>
</protein>
<dbReference type="EMBL" id="VSSQ01020149">
    <property type="protein sequence ID" value="MPM64786.1"/>
    <property type="molecule type" value="Genomic_DNA"/>
</dbReference>
<proteinExistence type="predicted"/>
<organism evidence="2">
    <name type="scientific">bioreactor metagenome</name>
    <dbReference type="NCBI Taxonomy" id="1076179"/>
    <lineage>
        <taxon>unclassified sequences</taxon>
        <taxon>metagenomes</taxon>
        <taxon>ecological metagenomes</taxon>
    </lineage>
</organism>
<evidence type="ECO:0000313" key="2">
    <source>
        <dbReference type="EMBL" id="MPM64786.1"/>
    </source>
</evidence>
<dbReference type="Pfam" id="PF05016">
    <property type="entry name" value="ParE_toxin"/>
    <property type="match status" value="1"/>
</dbReference>
<reference evidence="2" key="1">
    <citation type="submission" date="2019-08" db="EMBL/GenBank/DDBJ databases">
        <authorList>
            <person name="Kucharzyk K."/>
            <person name="Murdoch R.W."/>
            <person name="Higgins S."/>
            <person name="Loffler F."/>
        </authorList>
    </citation>
    <scope>NUCLEOTIDE SEQUENCE</scope>
</reference>
<comment type="caution">
    <text evidence="2">The sequence shown here is derived from an EMBL/GenBank/DDBJ whole genome shotgun (WGS) entry which is preliminary data.</text>
</comment>
<keyword evidence="1" id="KW-1277">Toxin-antitoxin system</keyword>